<dbReference type="Proteomes" id="UP000633943">
    <property type="component" value="Unassembled WGS sequence"/>
</dbReference>
<dbReference type="EMBL" id="WTVP01000034">
    <property type="protein sequence ID" value="NMG16361.1"/>
    <property type="molecule type" value="Genomic_DNA"/>
</dbReference>
<dbReference type="InterPro" id="IPR027275">
    <property type="entry name" value="PRC-brl_dom"/>
</dbReference>
<evidence type="ECO:0000313" key="3">
    <source>
        <dbReference type="Proteomes" id="UP000633943"/>
    </source>
</evidence>
<dbReference type="SUPFAM" id="SSF50346">
    <property type="entry name" value="PRC-barrel domain"/>
    <property type="match status" value="2"/>
</dbReference>
<evidence type="ECO:0000259" key="1">
    <source>
        <dbReference type="Pfam" id="PF05239"/>
    </source>
</evidence>
<dbReference type="InterPro" id="IPR011033">
    <property type="entry name" value="PRC_barrel-like_sf"/>
</dbReference>
<organism evidence="2 3">
    <name type="scientific">Aromatoleum bremense</name>
    <dbReference type="NCBI Taxonomy" id="76115"/>
    <lineage>
        <taxon>Bacteria</taxon>
        <taxon>Pseudomonadati</taxon>
        <taxon>Pseudomonadota</taxon>
        <taxon>Betaproteobacteria</taxon>
        <taxon>Rhodocyclales</taxon>
        <taxon>Rhodocyclaceae</taxon>
        <taxon>Aromatoleum</taxon>
    </lineage>
</organism>
<keyword evidence="3" id="KW-1185">Reference proteome</keyword>
<comment type="caution">
    <text evidence="2">The sequence shown here is derived from an EMBL/GenBank/DDBJ whole genome shotgun (WGS) entry which is preliminary data.</text>
</comment>
<dbReference type="Pfam" id="PF05239">
    <property type="entry name" value="PRC"/>
    <property type="match status" value="2"/>
</dbReference>
<dbReference type="Gene3D" id="3.90.50.10">
    <property type="entry name" value="Photosynthetic Reaction Center, subunit H, domain 2"/>
    <property type="match status" value="2"/>
</dbReference>
<evidence type="ECO:0000313" key="2">
    <source>
        <dbReference type="EMBL" id="NMG16361.1"/>
    </source>
</evidence>
<protein>
    <submittedName>
        <fullName evidence="2">PRC-barrel domain containing protein</fullName>
    </submittedName>
</protein>
<dbReference type="InterPro" id="IPR014747">
    <property type="entry name" value="Bac_photo_RC_H_C"/>
</dbReference>
<feature type="domain" description="PRC-barrel" evidence="1">
    <location>
        <begin position="33"/>
        <end position="89"/>
    </location>
</feature>
<gene>
    <name evidence="2" type="ORF">GPA24_12575</name>
</gene>
<name>A0ABX1NX44_9RHOO</name>
<feature type="domain" description="PRC-barrel" evidence="1">
    <location>
        <begin position="185"/>
        <end position="242"/>
    </location>
</feature>
<reference evidence="2 3" key="1">
    <citation type="submission" date="2019-12" db="EMBL/GenBank/DDBJ databases">
        <title>Comparative genomics gives insights into the taxonomy of the Azoarcus-Aromatoleum group and reveals separate origins of nif in the plant-associated Azoarcus and non-plant-associated Aromatoleum sub-groups.</title>
        <authorList>
            <person name="Lafos M."/>
            <person name="Maluk M."/>
            <person name="Batista M."/>
            <person name="Junghare M."/>
            <person name="Carmona M."/>
            <person name="Faoro H."/>
            <person name="Cruz L.M."/>
            <person name="Battistoni F."/>
            <person name="De Souza E."/>
            <person name="Pedrosa F."/>
            <person name="Chen W.-M."/>
            <person name="Poole P.S."/>
            <person name="Dixon R.A."/>
            <person name="James E.K."/>
        </authorList>
    </citation>
    <scope>NUCLEOTIDE SEQUENCE [LARGE SCALE GENOMIC DNA]</scope>
    <source>
        <strain evidence="2 3">PbN1</strain>
    </source>
</reference>
<sequence length="264" mass="29318">MLNEPARQMMRPWPPDGAVFAATSGIKEAAMFYRLTKLQGYSIDAADGTIGCVEDVYFDAEWWGVRYFVVRAGNWLRGREVLISPRAIRPGAWSGEAIPTNLSREQIEKSPPVDTGHPVSRHYEMTHAAHYRDDPYWNGPHSRAGGPFGMLLGTAQLQPGNEGRQLEAIAEREIEAAERSHLRSGAEVVGYDIAAMDGTIGTVEDFLIDDENWSVGYLLVDKRNWVASGHVLIPVEALDYIDWGAGLVRLTMTRDEVTRSAGYP</sequence>
<accession>A0ABX1NX44</accession>
<proteinExistence type="predicted"/>